<gene>
    <name evidence="1" type="ORF">ACFOSH_35680</name>
</gene>
<comment type="caution">
    <text evidence="1">The sequence shown here is derived from an EMBL/GenBank/DDBJ whole genome shotgun (WGS) entry which is preliminary data.</text>
</comment>
<organism evidence="1 2">
    <name type="scientific">Amycolatopsis speibonae</name>
    <dbReference type="NCBI Taxonomy" id="1450224"/>
    <lineage>
        <taxon>Bacteria</taxon>
        <taxon>Bacillati</taxon>
        <taxon>Actinomycetota</taxon>
        <taxon>Actinomycetes</taxon>
        <taxon>Pseudonocardiales</taxon>
        <taxon>Pseudonocardiaceae</taxon>
        <taxon>Amycolatopsis</taxon>
    </lineage>
</organism>
<dbReference type="Proteomes" id="UP001595645">
    <property type="component" value="Unassembled WGS sequence"/>
</dbReference>
<dbReference type="RefSeq" id="WP_378244650.1">
    <property type="nucleotide sequence ID" value="NZ_JBHRWK010000074.1"/>
</dbReference>
<dbReference type="EMBL" id="JBHRWK010000074">
    <property type="protein sequence ID" value="MFC3454805.1"/>
    <property type="molecule type" value="Genomic_DNA"/>
</dbReference>
<evidence type="ECO:0000313" key="1">
    <source>
        <dbReference type="EMBL" id="MFC3454805.1"/>
    </source>
</evidence>
<sequence>MPWRIVLATPPWICESISGISEMSPVLPRSAAMRGRLSQLDQREVLVQYLDLMVADRDGRPDFPDAEHDLLGLLRGVPIDSEIVRTASGQSRFRASSGLVVPIPGGAWSWSFVVVPSPCSSFALRKKRTHYRRVRGWSIGVTAHQPME</sequence>
<proteinExistence type="predicted"/>
<accession>A0ABV7P6S0</accession>
<protein>
    <submittedName>
        <fullName evidence="1">Uncharacterized protein</fullName>
    </submittedName>
</protein>
<evidence type="ECO:0000313" key="2">
    <source>
        <dbReference type="Proteomes" id="UP001595645"/>
    </source>
</evidence>
<keyword evidence="2" id="KW-1185">Reference proteome</keyword>
<reference evidence="2" key="1">
    <citation type="journal article" date="2019" name="Int. J. Syst. Evol. Microbiol.">
        <title>The Global Catalogue of Microorganisms (GCM) 10K type strain sequencing project: providing services to taxonomists for standard genome sequencing and annotation.</title>
        <authorList>
            <consortium name="The Broad Institute Genomics Platform"/>
            <consortium name="The Broad Institute Genome Sequencing Center for Infectious Disease"/>
            <person name="Wu L."/>
            <person name="Ma J."/>
        </authorList>
    </citation>
    <scope>NUCLEOTIDE SEQUENCE [LARGE SCALE GENOMIC DNA]</scope>
    <source>
        <strain evidence="2">CGMCC 4.7676</strain>
    </source>
</reference>
<name>A0ABV7P6S0_9PSEU</name>